<dbReference type="GO" id="GO:0005975">
    <property type="term" value="P:carbohydrate metabolic process"/>
    <property type="evidence" value="ECO:0007669"/>
    <property type="project" value="InterPro"/>
</dbReference>
<comment type="catalytic activity">
    <reaction evidence="7">
        <text>beta-D-glucose 1-phosphate = beta-D-glucose 6-phosphate</text>
        <dbReference type="Rhea" id="RHEA:20113"/>
        <dbReference type="ChEBI" id="CHEBI:57684"/>
        <dbReference type="ChEBI" id="CHEBI:58247"/>
        <dbReference type="EC" id="5.4.2.6"/>
    </reaction>
</comment>
<feature type="binding site" evidence="11">
    <location>
        <position position="144"/>
    </location>
    <ligand>
        <name>substrate</name>
    </ligand>
</feature>
<accession>A0A859FEI2</accession>
<dbReference type="InterPro" id="IPR023198">
    <property type="entry name" value="PGP-like_dom2"/>
</dbReference>
<dbReference type="Gene3D" id="3.40.50.1000">
    <property type="entry name" value="HAD superfamily/HAD-like"/>
    <property type="match status" value="1"/>
</dbReference>
<dbReference type="Pfam" id="PF00702">
    <property type="entry name" value="Hydrolase"/>
    <property type="match status" value="1"/>
</dbReference>
<feature type="active site" description="Proton donor/acceptor" evidence="10">
    <location>
        <position position="10"/>
    </location>
</feature>
<dbReference type="SFLD" id="SFLDG01135">
    <property type="entry name" value="C1.5.6:_HAD__Beta-PGM__Phospha"/>
    <property type="match status" value="1"/>
</dbReference>
<dbReference type="NCBIfam" id="TIGR01990">
    <property type="entry name" value="bPGM"/>
    <property type="match status" value="1"/>
</dbReference>
<feature type="binding site" evidence="12">
    <location>
        <position position="12"/>
    </location>
    <ligand>
        <name>Mg(2+)</name>
        <dbReference type="ChEBI" id="CHEBI:18420"/>
    </ligand>
</feature>
<sequence length="227" mass="25147">MKMPKAVIFDLDGVIANTVPLHYVATKQVADEVGVPFTYKMNEAFQGRNRMEMIRELCEGLDKSEEELIRLGEKKNEYYKELIATISEKDALPGMIMLMKELKEAGVLLAIASSSSNAESVVNQLGVSMYVDYLVPHHKVTHMKPAPDIFLEAARFLKVNPKECVALEDSQAGLEAIRAARMCAIAVGEAVKEEGADLHITSTKSLNVSSILQIYTKFIAKDGEIRK</sequence>
<evidence type="ECO:0000256" key="4">
    <source>
        <dbReference type="ARBA" id="ARBA00022842"/>
    </source>
</evidence>
<proteinExistence type="inferred from homology"/>
<gene>
    <name evidence="14" type="primary">pgmB</name>
    <name evidence="14" type="ORF">FLK61_31720</name>
</gene>
<dbReference type="Gene3D" id="1.10.150.240">
    <property type="entry name" value="Putative phosphatase, domain 2"/>
    <property type="match status" value="1"/>
</dbReference>
<dbReference type="InterPro" id="IPR023214">
    <property type="entry name" value="HAD_sf"/>
</dbReference>
<keyword evidence="2" id="KW-0597">Phosphoprotein</keyword>
<evidence type="ECO:0000256" key="1">
    <source>
        <dbReference type="ARBA" id="ARBA00006171"/>
    </source>
</evidence>
<evidence type="ECO:0000256" key="10">
    <source>
        <dbReference type="PIRSR" id="PIRSR610972-1"/>
    </source>
</evidence>
<dbReference type="PANTHER" id="PTHR46193:SF18">
    <property type="entry name" value="HEXITOL PHOSPHATASE B"/>
    <property type="match status" value="1"/>
</dbReference>
<comment type="similarity">
    <text evidence="1">Belongs to the HAD-like hydrolase superfamily. CbbY/CbbZ/Gph/YieH family.</text>
</comment>
<keyword evidence="6" id="KW-0119">Carbohydrate metabolism</keyword>
<dbReference type="PANTHER" id="PTHR46193">
    <property type="entry name" value="6-PHOSPHOGLUCONATE PHOSPHATASE"/>
    <property type="match status" value="1"/>
</dbReference>
<feature type="binding site" evidence="11">
    <location>
        <position position="75"/>
    </location>
    <ligand>
        <name>substrate</name>
    </ligand>
</feature>
<dbReference type="SFLD" id="SFLDS00003">
    <property type="entry name" value="Haloacid_Dehalogenase"/>
    <property type="match status" value="1"/>
</dbReference>
<feature type="site" description="Important for catalytic activity and assists the phosphoryl transfer reaction to Asp8 by balancing charge and orienting the reacting groups" evidence="13">
    <location>
        <position position="113"/>
    </location>
</feature>
<dbReference type="KEGG" id="psua:FLK61_31720"/>
<evidence type="ECO:0000256" key="2">
    <source>
        <dbReference type="ARBA" id="ARBA00022553"/>
    </source>
</evidence>
<dbReference type="SFLD" id="SFLDG01129">
    <property type="entry name" value="C1.5:_HAD__Beta-PGM__Phosphata"/>
    <property type="match status" value="1"/>
</dbReference>
<evidence type="ECO:0000256" key="5">
    <source>
        <dbReference type="ARBA" id="ARBA00023235"/>
    </source>
</evidence>
<evidence type="ECO:0000256" key="13">
    <source>
        <dbReference type="PIRSR" id="PIRSR610972-4"/>
    </source>
</evidence>
<organism evidence="14 15">
    <name type="scientific">Paenalkalicoccus suaedae</name>
    <dbReference type="NCBI Taxonomy" id="2592382"/>
    <lineage>
        <taxon>Bacteria</taxon>
        <taxon>Bacillati</taxon>
        <taxon>Bacillota</taxon>
        <taxon>Bacilli</taxon>
        <taxon>Bacillales</taxon>
        <taxon>Bacillaceae</taxon>
        <taxon>Paenalkalicoccus</taxon>
    </lineage>
</organism>
<feature type="binding site" evidence="12">
    <location>
        <position position="10"/>
    </location>
    <ligand>
        <name>Mg(2+)</name>
        <dbReference type="ChEBI" id="CHEBI:18420"/>
    </ligand>
</feature>
<keyword evidence="4 12" id="KW-0460">Magnesium</keyword>
<dbReference type="InterPro" id="IPR036412">
    <property type="entry name" value="HAD-like_sf"/>
</dbReference>
<dbReference type="EC" id="5.4.2.6" evidence="8"/>
<dbReference type="GO" id="GO:0000287">
    <property type="term" value="F:magnesium ion binding"/>
    <property type="evidence" value="ECO:0007669"/>
    <property type="project" value="InterPro"/>
</dbReference>
<reference evidence="15" key="1">
    <citation type="submission" date="2019-07" db="EMBL/GenBank/DDBJ databases">
        <title>Bacillus alkalisoli sp. nov. isolated from saline soil.</title>
        <authorList>
            <person name="Sun J.-Q."/>
            <person name="Xu L."/>
        </authorList>
    </citation>
    <scope>NUCLEOTIDE SEQUENCE [LARGE SCALE GENOMIC DNA]</scope>
    <source>
        <strain evidence="15">M4U3P1</strain>
    </source>
</reference>
<feature type="binding site" evidence="11">
    <location>
        <begin position="10"/>
        <end position="12"/>
    </location>
    <ligand>
        <name>substrate</name>
    </ligand>
</feature>
<keyword evidence="3 12" id="KW-0479">Metal-binding</keyword>
<evidence type="ECO:0000256" key="9">
    <source>
        <dbReference type="ARBA" id="ARBA00044991"/>
    </source>
</evidence>
<evidence type="ECO:0000256" key="7">
    <source>
        <dbReference type="ARBA" id="ARBA00044926"/>
    </source>
</evidence>
<dbReference type="AlphaFoldDB" id="A0A859FEI2"/>
<dbReference type="InterPro" id="IPR010976">
    <property type="entry name" value="B-phosphoglucomutase_hydrolase"/>
</dbReference>
<feature type="binding site" evidence="12">
    <location>
        <position position="169"/>
    </location>
    <ligand>
        <name>Mg(2+)</name>
        <dbReference type="ChEBI" id="CHEBI:18420"/>
    </ligand>
</feature>
<feature type="binding site" evidence="12">
    <location>
        <position position="168"/>
    </location>
    <ligand>
        <name>Mg(2+)</name>
        <dbReference type="ChEBI" id="CHEBI:18420"/>
    </ligand>
</feature>
<dbReference type="GO" id="GO:0008801">
    <property type="term" value="F:beta-phosphoglucomutase activity"/>
    <property type="evidence" value="ECO:0007669"/>
    <property type="project" value="UniProtKB-EC"/>
</dbReference>
<feature type="site" description="Important for catalytic activity and assists the phosphoryl transfer reaction to Asp8 by balancing charge and orienting the reacting groups" evidence="13">
    <location>
        <position position="144"/>
    </location>
</feature>
<evidence type="ECO:0000256" key="12">
    <source>
        <dbReference type="PIRSR" id="PIRSR610972-3"/>
    </source>
</evidence>
<evidence type="ECO:0000256" key="11">
    <source>
        <dbReference type="PIRSR" id="PIRSR610972-2"/>
    </source>
</evidence>
<keyword evidence="5 14" id="KW-0413">Isomerase</keyword>
<dbReference type="SUPFAM" id="SSF56784">
    <property type="entry name" value="HAD-like"/>
    <property type="match status" value="1"/>
</dbReference>
<dbReference type="Proteomes" id="UP000318138">
    <property type="component" value="Chromosome"/>
</dbReference>
<dbReference type="NCBIfam" id="TIGR01509">
    <property type="entry name" value="HAD-SF-IA-v3"/>
    <property type="match status" value="1"/>
</dbReference>
<dbReference type="InterPro" id="IPR010972">
    <property type="entry name" value="Beta-PGM"/>
</dbReference>
<dbReference type="InterPro" id="IPR051600">
    <property type="entry name" value="Beta-PGM-like"/>
</dbReference>
<evidence type="ECO:0000256" key="8">
    <source>
        <dbReference type="ARBA" id="ARBA00044968"/>
    </source>
</evidence>
<evidence type="ECO:0000256" key="3">
    <source>
        <dbReference type="ARBA" id="ARBA00022723"/>
    </source>
</evidence>
<dbReference type="EMBL" id="CP041372">
    <property type="protein sequence ID" value="QKS71280.1"/>
    <property type="molecule type" value="Genomic_DNA"/>
</dbReference>
<evidence type="ECO:0000256" key="6">
    <source>
        <dbReference type="ARBA" id="ARBA00023277"/>
    </source>
</evidence>
<keyword evidence="15" id="KW-1185">Reference proteome</keyword>
<dbReference type="NCBIfam" id="TIGR02009">
    <property type="entry name" value="PGMB-YQAB-SF"/>
    <property type="match status" value="1"/>
</dbReference>
<evidence type="ECO:0000313" key="14">
    <source>
        <dbReference type="EMBL" id="QKS71280.1"/>
    </source>
</evidence>
<dbReference type="RefSeq" id="WP_176009315.1">
    <property type="nucleotide sequence ID" value="NZ_CP041372.2"/>
</dbReference>
<name>A0A859FEI2_9BACI</name>
<comment type="cofactor">
    <cofactor evidence="12">
        <name>Mg(2+)</name>
        <dbReference type="ChEBI" id="CHEBI:18420"/>
    </cofactor>
    <text evidence="12">Binds 2 magnesium ions per subunit.</text>
</comment>
<feature type="active site" description="Proton donor/acceptor" evidence="10">
    <location>
        <position position="12"/>
    </location>
</feature>
<evidence type="ECO:0000313" key="15">
    <source>
        <dbReference type="Proteomes" id="UP000318138"/>
    </source>
</evidence>
<feature type="binding site" evidence="11">
    <location>
        <begin position="113"/>
        <end position="117"/>
    </location>
    <ligand>
        <name>substrate</name>
    </ligand>
</feature>
<protein>
    <recommendedName>
        <fullName evidence="9">Beta-phosphoglucomutase</fullName>
        <ecNumber evidence="8">5.4.2.6</ecNumber>
    </recommendedName>
</protein>
<dbReference type="InterPro" id="IPR006439">
    <property type="entry name" value="HAD-SF_hydro_IA"/>
</dbReference>